<protein>
    <submittedName>
        <fullName evidence="1">Protein transport protein SEC23</fullName>
    </submittedName>
</protein>
<reference evidence="1 2" key="1">
    <citation type="journal article" date="2022" name="Plant J.">
        <title>Chromosome-level genome of Camellia lanceoleosa provides a valuable resource for understanding genome evolution and self-incompatibility.</title>
        <authorList>
            <person name="Gong W."/>
            <person name="Xiao S."/>
            <person name="Wang L."/>
            <person name="Liao Z."/>
            <person name="Chang Y."/>
            <person name="Mo W."/>
            <person name="Hu G."/>
            <person name="Li W."/>
            <person name="Zhao G."/>
            <person name="Zhu H."/>
            <person name="Hu X."/>
            <person name="Ji K."/>
            <person name="Xiang X."/>
            <person name="Song Q."/>
            <person name="Yuan D."/>
            <person name="Jin S."/>
            <person name="Zhang L."/>
        </authorList>
    </citation>
    <scope>NUCLEOTIDE SEQUENCE [LARGE SCALE GENOMIC DNA]</scope>
    <source>
        <strain evidence="1">SQ_2022a</strain>
    </source>
</reference>
<accession>A0ACC0F9L9</accession>
<dbReference type="EMBL" id="CM045772">
    <property type="protein sequence ID" value="KAI7985406.1"/>
    <property type="molecule type" value="Genomic_DNA"/>
</dbReference>
<sequence>MEIRKRVTTAARRWVGNNSSEITTGFDQEAAASVVAGLAIHKAERDLAHDVIRWLDKMLISFASKFGDCVLEDPSTFCLSSNFSLYPQFMYYLRRS</sequence>
<dbReference type="Proteomes" id="UP001060215">
    <property type="component" value="Chromosome 15"/>
</dbReference>
<gene>
    <name evidence="1" type="ORF">LOK49_LG14G01567</name>
</gene>
<name>A0ACC0F9L9_9ERIC</name>
<keyword evidence="2" id="KW-1185">Reference proteome</keyword>
<proteinExistence type="predicted"/>
<evidence type="ECO:0000313" key="1">
    <source>
        <dbReference type="EMBL" id="KAI7985406.1"/>
    </source>
</evidence>
<evidence type="ECO:0000313" key="2">
    <source>
        <dbReference type="Proteomes" id="UP001060215"/>
    </source>
</evidence>
<organism evidence="1 2">
    <name type="scientific">Camellia lanceoleosa</name>
    <dbReference type="NCBI Taxonomy" id="1840588"/>
    <lineage>
        <taxon>Eukaryota</taxon>
        <taxon>Viridiplantae</taxon>
        <taxon>Streptophyta</taxon>
        <taxon>Embryophyta</taxon>
        <taxon>Tracheophyta</taxon>
        <taxon>Spermatophyta</taxon>
        <taxon>Magnoliopsida</taxon>
        <taxon>eudicotyledons</taxon>
        <taxon>Gunneridae</taxon>
        <taxon>Pentapetalae</taxon>
        <taxon>asterids</taxon>
        <taxon>Ericales</taxon>
        <taxon>Theaceae</taxon>
        <taxon>Camellia</taxon>
    </lineage>
</organism>
<comment type="caution">
    <text evidence="1">The sequence shown here is derived from an EMBL/GenBank/DDBJ whole genome shotgun (WGS) entry which is preliminary data.</text>
</comment>